<dbReference type="HOGENOM" id="CLU_070123_0_0_1"/>
<evidence type="ECO:0000256" key="1">
    <source>
        <dbReference type="SAM" id="MobiDB-lite"/>
    </source>
</evidence>
<proteinExistence type="predicted"/>
<name>F4RF64_MELLP</name>
<organism evidence="3">
    <name type="scientific">Melampsora larici-populina (strain 98AG31 / pathotype 3-4-7)</name>
    <name type="common">Poplar leaf rust fungus</name>
    <dbReference type="NCBI Taxonomy" id="747676"/>
    <lineage>
        <taxon>Eukaryota</taxon>
        <taxon>Fungi</taxon>
        <taxon>Dikarya</taxon>
        <taxon>Basidiomycota</taxon>
        <taxon>Pucciniomycotina</taxon>
        <taxon>Pucciniomycetes</taxon>
        <taxon>Pucciniales</taxon>
        <taxon>Melampsoraceae</taxon>
        <taxon>Melampsora</taxon>
    </lineage>
</organism>
<evidence type="ECO:0000313" key="2">
    <source>
        <dbReference type="EMBL" id="EGG08759.1"/>
    </source>
</evidence>
<protein>
    <submittedName>
        <fullName evidence="2">Uncharacterized protein</fullName>
    </submittedName>
</protein>
<dbReference type="AlphaFoldDB" id="F4RF64"/>
<feature type="compositionally biased region" description="Polar residues" evidence="1">
    <location>
        <begin position="153"/>
        <end position="163"/>
    </location>
</feature>
<keyword evidence="3" id="KW-1185">Reference proteome</keyword>
<feature type="region of interest" description="Disordered" evidence="1">
    <location>
        <begin position="129"/>
        <end position="176"/>
    </location>
</feature>
<dbReference type="InParanoid" id="F4RF64"/>
<feature type="region of interest" description="Disordered" evidence="1">
    <location>
        <begin position="200"/>
        <end position="225"/>
    </location>
</feature>
<evidence type="ECO:0000313" key="3">
    <source>
        <dbReference type="Proteomes" id="UP000001072"/>
    </source>
</evidence>
<accession>F4RF64</accession>
<gene>
    <name evidence="2" type="ORF">MELLADRAFT_104574</name>
</gene>
<dbReference type="Proteomes" id="UP000001072">
    <property type="component" value="Unassembled WGS sequence"/>
</dbReference>
<reference evidence="3" key="1">
    <citation type="journal article" date="2011" name="Proc. Natl. Acad. Sci. U.S.A.">
        <title>Obligate biotrophy features unraveled by the genomic analysis of rust fungi.</title>
        <authorList>
            <person name="Duplessis S."/>
            <person name="Cuomo C.A."/>
            <person name="Lin Y.-C."/>
            <person name="Aerts A."/>
            <person name="Tisserant E."/>
            <person name="Veneault-Fourrey C."/>
            <person name="Joly D.L."/>
            <person name="Hacquard S."/>
            <person name="Amselem J."/>
            <person name="Cantarel B.L."/>
            <person name="Chiu R."/>
            <person name="Coutinho P.M."/>
            <person name="Feau N."/>
            <person name="Field M."/>
            <person name="Frey P."/>
            <person name="Gelhaye E."/>
            <person name="Goldberg J."/>
            <person name="Grabherr M.G."/>
            <person name="Kodira C.D."/>
            <person name="Kohler A."/>
            <person name="Kuees U."/>
            <person name="Lindquist E.A."/>
            <person name="Lucas S.M."/>
            <person name="Mago R."/>
            <person name="Mauceli E."/>
            <person name="Morin E."/>
            <person name="Murat C."/>
            <person name="Pangilinan J.L."/>
            <person name="Park R."/>
            <person name="Pearson M."/>
            <person name="Quesneville H."/>
            <person name="Rouhier N."/>
            <person name="Sakthikumar S."/>
            <person name="Salamov A.A."/>
            <person name="Schmutz J."/>
            <person name="Selles B."/>
            <person name="Shapiro H."/>
            <person name="Tanguay P."/>
            <person name="Tuskan G.A."/>
            <person name="Henrissat B."/>
            <person name="Van de Peer Y."/>
            <person name="Rouze P."/>
            <person name="Ellis J.G."/>
            <person name="Dodds P.N."/>
            <person name="Schein J.E."/>
            <person name="Zhong S."/>
            <person name="Hamelin R.C."/>
            <person name="Grigoriev I.V."/>
            <person name="Szabo L.J."/>
            <person name="Martin F."/>
        </authorList>
    </citation>
    <scope>NUCLEOTIDE SEQUENCE [LARGE SCALE GENOMIC DNA]</scope>
    <source>
        <strain evidence="3">98AG31 / pathotype 3-4-7</strain>
    </source>
</reference>
<dbReference type="VEuPathDB" id="FungiDB:MELLADRAFT_104574"/>
<feature type="compositionally biased region" description="Polar residues" evidence="1">
    <location>
        <begin position="129"/>
        <end position="138"/>
    </location>
</feature>
<dbReference type="GeneID" id="18922321"/>
<dbReference type="KEGG" id="mlr:MELLADRAFT_104574"/>
<feature type="compositionally biased region" description="Low complexity" evidence="1">
    <location>
        <begin position="139"/>
        <end position="152"/>
    </location>
</feature>
<dbReference type="EMBL" id="GL883099">
    <property type="protein sequence ID" value="EGG08759.1"/>
    <property type="molecule type" value="Genomic_DNA"/>
</dbReference>
<dbReference type="RefSeq" id="XP_007407733.1">
    <property type="nucleotide sequence ID" value="XM_007407671.1"/>
</dbReference>
<sequence length="341" mass="37249">MSSPFTSNGNNTSSDVVTPTTPLHISTLPVSSAAARSILEVVMSTRGSAERDPVSIPLTAHPGVKEGKDQCMKCGMIGHRTYQCAEYSTSAESIPDWRRTTNGKIYSVKALLGMHPYCKWTMDTVLEDSSSQNLDDNNPSATPTPVPTSVASKASNDNLTNLTSKDDSTNLPANEDSSDLDIEAMYFEIGRSVTSAWTKGIDISPPSPTPPATSSSPSVVVNPNQDSRSKAKVSLHQAFNPLVTPWNDWCEIWNWIPESVNDKHHRNQIRCVIFVPDFEEQMDHSGLKVIFEDEDDEQTLHALTNPKVPSKKLSASGVASIKLTPVQNEPDAKLILKRQTT</sequence>